<gene>
    <name evidence="1" type="ORF">BC739_003145</name>
</gene>
<proteinExistence type="predicted"/>
<organism evidence="1 2">
    <name type="scientific">Kutzneria viridogrisea</name>
    <dbReference type="NCBI Taxonomy" id="47990"/>
    <lineage>
        <taxon>Bacteria</taxon>
        <taxon>Bacillati</taxon>
        <taxon>Actinomycetota</taxon>
        <taxon>Actinomycetes</taxon>
        <taxon>Pseudonocardiales</taxon>
        <taxon>Pseudonocardiaceae</taxon>
        <taxon>Kutzneria</taxon>
    </lineage>
</organism>
<sequence length="79" mass="8173">MDPAPVAAQIETMRQQILASLWQVGTVTGSSTSPARVTVTVQGGSMTVPRLASYTTPAVGRAVLIASTPVGWIALHEIA</sequence>
<keyword evidence="2" id="KW-1185">Reference proteome</keyword>
<comment type="caution">
    <text evidence="1">The sequence shown here is derived from an EMBL/GenBank/DDBJ whole genome shotgun (WGS) entry which is preliminary data.</text>
</comment>
<evidence type="ECO:0000313" key="2">
    <source>
        <dbReference type="Proteomes" id="UP000517916"/>
    </source>
</evidence>
<evidence type="ECO:0000313" key="1">
    <source>
        <dbReference type="EMBL" id="MBA8925946.1"/>
    </source>
</evidence>
<reference evidence="1 2" key="1">
    <citation type="submission" date="2020-08" db="EMBL/GenBank/DDBJ databases">
        <title>Genomic Encyclopedia of Archaeal and Bacterial Type Strains, Phase II (KMG-II): from individual species to whole genera.</title>
        <authorList>
            <person name="Goeker M."/>
        </authorList>
    </citation>
    <scope>NUCLEOTIDE SEQUENCE [LARGE SCALE GENOMIC DNA]</scope>
    <source>
        <strain evidence="1 2">DSM 43850</strain>
    </source>
</reference>
<dbReference type="EMBL" id="JACJID010000002">
    <property type="protein sequence ID" value="MBA8925946.1"/>
    <property type="molecule type" value="Genomic_DNA"/>
</dbReference>
<dbReference type="RefSeq" id="WP_182837561.1">
    <property type="nucleotide sequence ID" value="NZ_BAAABQ010000059.1"/>
</dbReference>
<name>A0ABR6BGD2_9PSEU</name>
<protein>
    <submittedName>
        <fullName evidence="1">Uncharacterized protein</fullName>
    </submittedName>
</protein>
<accession>A0ABR6BGD2</accession>
<dbReference type="Proteomes" id="UP000517916">
    <property type="component" value="Unassembled WGS sequence"/>
</dbReference>